<dbReference type="EMBL" id="JANCLU010000010">
    <property type="protein sequence ID" value="MCP8939199.1"/>
    <property type="molecule type" value="Genomic_DNA"/>
</dbReference>
<evidence type="ECO:0000256" key="5">
    <source>
        <dbReference type="ARBA" id="ARBA00022538"/>
    </source>
</evidence>
<comment type="caution">
    <text evidence="14">The sequence shown here is derived from an EMBL/GenBank/DDBJ whole genome shotgun (WGS) entry which is preliminary data.</text>
</comment>
<evidence type="ECO:0000256" key="1">
    <source>
        <dbReference type="ARBA" id="ARBA00004141"/>
    </source>
</evidence>
<gene>
    <name evidence="14" type="ORF">NK718_11785</name>
</gene>
<keyword evidence="3" id="KW-0813">Transport</keyword>
<dbReference type="NCBIfam" id="TIGR00932">
    <property type="entry name" value="2a37"/>
    <property type="match status" value="1"/>
</dbReference>
<evidence type="ECO:0000256" key="9">
    <source>
        <dbReference type="ARBA" id="ARBA00023065"/>
    </source>
</evidence>
<dbReference type="Pfam" id="PF00999">
    <property type="entry name" value="Na_H_Exchanger"/>
    <property type="match status" value="1"/>
</dbReference>
<feature type="transmembrane region" description="Helical" evidence="12">
    <location>
        <begin position="89"/>
        <end position="111"/>
    </location>
</feature>
<organism evidence="14 15">
    <name type="scientific">Alsobacter ponti</name>
    <dbReference type="NCBI Taxonomy" id="2962936"/>
    <lineage>
        <taxon>Bacteria</taxon>
        <taxon>Pseudomonadati</taxon>
        <taxon>Pseudomonadota</taxon>
        <taxon>Alphaproteobacteria</taxon>
        <taxon>Hyphomicrobiales</taxon>
        <taxon>Alsobacteraceae</taxon>
        <taxon>Alsobacter</taxon>
    </lineage>
</organism>
<feature type="transmembrane region" description="Helical" evidence="12">
    <location>
        <begin position="336"/>
        <end position="359"/>
    </location>
</feature>
<feature type="transmembrane region" description="Helical" evidence="12">
    <location>
        <begin position="6"/>
        <end position="26"/>
    </location>
</feature>
<feature type="transmembrane region" description="Helical" evidence="12">
    <location>
        <begin position="152"/>
        <end position="174"/>
    </location>
</feature>
<dbReference type="InterPro" id="IPR006153">
    <property type="entry name" value="Cation/H_exchanger_TM"/>
</dbReference>
<evidence type="ECO:0000256" key="3">
    <source>
        <dbReference type="ARBA" id="ARBA00022448"/>
    </source>
</evidence>
<evidence type="ECO:0000256" key="2">
    <source>
        <dbReference type="ARBA" id="ARBA00005551"/>
    </source>
</evidence>
<sequence length="626" mass="65025">MTEHADGFLLPILVFCAAAVIAVPLFNRAGLGAVVGYLAAGVAIGPSGFRLVTDAGSVRAVAELGVVLLLFVIGLELKPSRLLAMRRDIFGLGALQFAATALAVGLAAWGLGVSGRGAAVIGVAFAMSATAIALQILDERGTLQTTHGQRTFAVLLFQDMAIVPILALVPLLAPAGGAPEGDWRDALAATGLAVGALAAIVLAGRYLLNPMFRLLALFGAREVMTAAALLVVLGAAVAMQWVGMSMALGAFLAGLLLSESNFRHQLEADIEPFRGLLLGLFFMSVGMGMDGRLIASQAVFLLAAAAALIAGKIALAYGLERWLGSRPADALRSAALLAPAGEFSFVLLPLAAGLGILAAAHEATALALAAMTMALGPLAARGIEMAIRRAEERRPPPEFDPDSFADASGCVLVIGFGRFGQLCTQMLLAEGVDVIVIDRDVTRIQAAARFGFKIYYGDGTRLDVLRAAGAGTARVVAICVDDRAAALSIAELVRGSFPLARIHARAYDRIHAVDLLNAGVDYQLRETVLSALEFGREALVGLGVAPERADEVLEEVRERDRQRLADQQASGAVLPQSVKIGPRLTPEPLTPPRSAPQPLSPETRDVVAEQAGRAAAGRAAAGKAAE</sequence>
<proteinExistence type="inferred from homology"/>
<feature type="transmembrane region" description="Helical" evidence="12">
    <location>
        <begin position="294"/>
        <end position="315"/>
    </location>
</feature>
<dbReference type="PROSITE" id="PS51201">
    <property type="entry name" value="RCK_N"/>
    <property type="match status" value="1"/>
</dbReference>
<evidence type="ECO:0000256" key="10">
    <source>
        <dbReference type="ARBA" id="ARBA00023136"/>
    </source>
</evidence>
<dbReference type="InterPro" id="IPR004771">
    <property type="entry name" value="K/H_exchanger"/>
</dbReference>
<keyword evidence="9" id="KW-0406">Ion transport</keyword>
<feature type="transmembrane region" description="Helical" evidence="12">
    <location>
        <begin position="365"/>
        <end position="383"/>
    </location>
</feature>
<comment type="subcellular location">
    <subcellularLocation>
        <location evidence="1">Membrane</location>
        <topology evidence="1">Multi-pass membrane protein</topology>
    </subcellularLocation>
</comment>
<keyword evidence="7" id="KW-0630">Potassium</keyword>
<evidence type="ECO:0000313" key="15">
    <source>
        <dbReference type="Proteomes" id="UP001205890"/>
    </source>
</evidence>
<dbReference type="PANTHER" id="PTHR46157">
    <property type="entry name" value="K(+) EFFLUX ANTIPORTER 3, CHLOROPLASTIC"/>
    <property type="match status" value="1"/>
</dbReference>
<evidence type="ECO:0000256" key="4">
    <source>
        <dbReference type="ARBA" id="ARBA00022449"/>
    </source>
</evidence>
<feature type="region of interest" description="Disordered" evidence="11">
    <location>
        <begin position="560"/>
        <end position="626"/>
    </location>
</feature>
<dbReference type="PANTHER" id="PTHR46157:SF8">
    <property type="entry name" value="GLUTATHIONE-REGULATED POTASSIUM-EFFLUX SYSTEM PROTEIN"/>
    <property type="match status" value="1"/>
</dbReference>
<keyword evidence="5" id="KW-0633">Potassium transport</keyword>
<dbReference type="InterPro" id="IPR038770">
    <property type="entry name" value="Na+/solute_symporter_sf"/>
</dbReference>
<keyword evidence="8 12" id="KW-1133">Transmembrane helix</keyword>
<evidence type="ECO:0000256" key="12">
    <source>
        <dbReference type="SAM" id="Phobius"/>
    </source>
</evidence>
<protein>
    <submittedName>
        <fullName evidence="14">Monovalent cation:proton antiporter-2 (CPA2) family protein</fullName>
    </submittedName>
</protein>
<name>A0ABT1LCK2_9HYPH</name>
<feature type="compositionally biased region" description="Low complexity" evidence="11">
    <location>
        <begin position="611"/>
        <end position="626"/>
    </location>
</feature>
<feature type="domain" description="RCK N-terminal" evidence="13">
    <location>
        <begin position="408"/>
        <end position="529"/>
    </location>
</feature>
<comment type="similarity">
    <text evidence="2">Belongs to the monovalent cation:proton antiporter 2 (CPA2) transporter (TC 2.A.37) family.</text>
</comment>
<evidence type="ECO:0000259" key="13">
    <source>
        <dbReference type="PROSITE" id="PS51201"/>
    </source>
</evidence>
<accession>A0ABT1LCK2</accession>
<evidence type="ECO:0000313" key="14">
    <source>
        <dbReference type="EMBL" id="MCP8939199.1"/>
    </source>
</evidence>
<feature type="transmembrane region" description="Helical" evidence="12">
    <location>
        <begin position="117"/>
        <end position="137"/>
    </location>
</feature>
<dbReference type="Gene3D" id="3.40.50.720">
    <property type="entry name" value="NAD(P)-binding Rossmann-like Domain"/>
    <property type="match status" value="1"/>
</dbReference>
<evidence type="ECO:0000256" key="6">
    <source>
        <dbReference type="ARBA" id="ARBA00022692"/>
    </source>
</evidence>
<keyword evidence="15" id="KW-1185">Reference proteome</keyword>
<keyword evidence="6 12" id="KW-0812">Transmembrane</keyword>
<evidence type="ECO:0000256" key="7">
    <source>
        <dbReference type="ARBA" id="ARBA00022958"/>
    </source>
</evidence>
<dbReference type="SUPFAM" id="SSF51735">
    <property type="entry name" value="NAD(P)-binding Rossmann-fold domains"/>
    <property type="match status" value="1"/>
</dbReference>
<keyword evidence="10 12" id="KW-0472">Membrane</keyword>
<evidence type="ECO:0000256" key="11">
    <source>
        <dbReference type="SAM" id="MobiDB-lite"/>
    </source>
</evidence>
<feature type="transmembrane region" description="Helical" evidence="12">
    <location>
        <begin position="58"/>
        <end position="77"/>
    </location>
</feature>
<dbReference type="InterPro" id="IPR003148">
    <property type="entry name" value="RCK_N"/>
</dbReference>
<feature type="transmembrane region" description="Helical" evidence="12">
    <location>
        <begin position="186"/>
        <end position="208"/>
    </location>
</feature>
<keyword evidence="4" id="KW-0050">Antiport</keyword>
<reference evidence="14 15" key="1">
    <citation type="submission" date="2022-07" db="EMBL/GenBank/DDBJ databases">
        <authorList>
            <person name="Li W.-J."/>
            <person name="Deng Q.-Q."/>
        </authorList>
    </citation>
    <scope>NUCLEOTIDE SEQUENCE [LARGE SCALE GENOMIC DNA]</scope>
    <source>
        <strain evidence="14 15">SYSU M60028</strain>
    </source>
</reference>
<dbReference type="InterPro" id="IPR036291">
    <property type="entry name" value="NAD(P)-bd_dom_sf"/>
</dbReference>
<evidence type="ECO:0000256" key="8">
    <source>
        <dbReference type="ARBA" id="ARBA00022989"/>
    </source>
</evidence>
<dbReference type="RefSeq" id="WP_254742230.1">
    <property type="nucleotide sequence ID" value="NZ_JANCLU010000010.1"/>
</dbReference>
<dbReference type="Pfam" id="PF02254">
    <property type="entry name" value="TrkA_N"/>
    <property type="match status" value="1"/>
</dbReference>
<dbReference type="Gene3D" id="1.20.1530.20">
    <property type="match status" value="1"/>
</dbReference>
<feature type="compositionally biased region" description="Pro residues" evidence="11">
    <location>
        <begin position="588"/>
        <end position="599"/>
    </location>
</feature>
<dbReference type="Proteomes" id="UP001205890">
    <property type="component" value="Unassembled WGS sequence"/>
</dbReference>